<protein>
    <recommendedName>
        <fullName evidence="6">Lipoprotein</fullName>
    </recommendedName>
</protein>
<dbReference type="EMBL" id="JADBHS010000023">
    <property type="protein sequence ID" value="MBE2987227.1"/>
    <property type="molecule type" value="Genomic_DNA"/>
</dbReference>
<feature type="chain" id="PRO_5044718295" description="Lipoprotein" evidence="1">
    <location>
        <begin position="26"/>
        <end position="185"/>
    </location>
</feature>
<dbReference type="RefSeq" id="WP_170017238.1">
    <property type="nucleotide sequence ID" value="NZ_CP012545.1"/>
</dbReference>
<reference evidence="2 5" key="2">
    <citation type="submission" date="2020-10" db="EMBL/GenBank/DDBJ databases">
        <title>Campylobacter californiensis sp. nov. isolated from cattle and feral swine in California.</title>
        <authorList>
            <person name="Miller W.G."/>
        </authorList>
    </citation>
    <scope>NUCLEOTIDE SEQUENCE [LARGE SCALE GENOMIC DNA]</scope>
    <source>
        <strain evidence="2 5">RM12919</strain>
    </source>
</reference>
<evidence type="ECO:0000256" key="1">
    <source>
        <dbReference type="SAM" id="SignalP"/>
    </source>
</evidence>
<gene>
    <name evidence="2" type="ORF">CCAL12919_08885</name>
    <name evidence="3" type="ORF">CCAL9337_08975</name>
</gene>
<accession>A0AAW3ZWX3</accession>
<evidence type="ECO:0000313" key="5">
    <source>
        <dbReference type="Proteomes" id="UP001318760"/>
    </source>
</evidence>
<comment type="caution">
    <text evidence="3">The sequence shown here is derived from an EMBL/GenBank/DDBJ whole genome shotgun (WGS) entry which is preliminary data.</text>
</comment>
<name>A0AAW3ZWX3_9BACT</name>
<evidence type="ECO:0000313" key="2">
    <source>
        <dbReference type="EMBL" id="MBE2987227.1"/>
    </source>
</evidence>
<dbReference type="Pfam" id="PF03923">
    <property type="entry name" value="Lipoprotein_16"/>
    <property type="match status" value="1"/>
</dbReference>
<evidence type="ECO:0000313" key="4">
    <source>
        <dbReference type="Proteomes" id="UP000650616"/>
    </source>
</evidence>
<reference evidence="3 4" key="1">
    <citation type="submission" date="2015-08" db="EMBL/GenBank/DDBJ databases">
        <title>Comparative genomics of the Campylobacter concisus group.</title>
        <authorList>
            <person name="Yee E."/>
            <person name="Chapman M.H."/>
            <person name="Huynh S."/>
            <person name="Bono J.L."/>
            <person name="On S.L."/>
            <person name="St Leger J."/>
            <person name="Foster G."/>
            <person name="Parker C.T."/>
            <person name="Miller W.G."/>
        </authorList>
    </citation>
    <scope>NUCLEOTIDE SEQUENCE [LARGE SCALE GENOMIC DNA]</scope>
    <source>
        <strain evidence="3 4">RM9337</strain>
    </source>
</reference>
<organism evidence="3 4">
    <name type="scientific">Campylobacter californiensis</name>
    <dbReference type="NCBI Taxonomy" id="1032243"/>
    <lineage>
        <taxon>Bacteria</taxon>
        <taxon>Pseudomonadati</taxon>
        <taxon>Campylobacterota</taxon>
        <taxon>Epsilonproteobacteria</taxon>
        <taxon>Campylobacterales</taxon>
        <taxon>Campylobacteraceae</taxon>
        <taxon>Campylobacter</taxon>
    </lineage>
</organism>
<keyword evidence="1" id="KW-0732">Signal</keyword>
<dbReference type="Proteomes" id="UP000650616">
    <property type="component" value="Unassembled WGS sequence"/>
</dbReference>
<dbReference type="Proteomes" id="UP001318760">
    <property type="component" value="Unassembled WGS sequence"/>
</dbReference>
<sequence>MKNLKILFAALLALLAFSGCSPTQSVVNLEPYNTKAASKTSYKDVYIANIHDNRKNKSVVATITDSKGSVKEYVMLQNDLASWFNEALTTELKANGANVGNLSGVVAEIYINEFSANMSGFASDNTRGNIKILLKIQKGETTITKNISNEQTKFELIPSGNAFKTLLRDMINDAVKRVAIQILNS</sequence>
<dbReference type="InterPro" id="IPR005619">
    <property type="entry name" value="Uncharacterised_YajG"/>
</dbReference>
<feature type="signal peptide" evidence="1">
    <location>
        <begin position="1"/>
        <end position="25"/>
    </location>
</feature>
<proteinExistence type="predicted"/>
<evidence type="ECO:0008006" key="6">
    <source>
        <dbReference type="Google" id="ProtNLM"/>
    </source>
</evidence>
<evidence type="ECO:0000313" key="3">
    <source>
        <dbReference type="EMBL" id="MBE3608851.1"/>
    </source>
</evidence>
<dbReference type="EMBL" id="LIWG01000016">
    <property type="protein sequence ID" value="MBE3608851.1"/>
    <property type="molecule type" value="Genomic_DNA"/>
</dbReference>
<dbReference type="AlphaFoldDB" id="A0AAW3ZWX3"/>
<keyword evidence="4" id="KW-1185">Reference proteome</keyword>
<dbReference type="PROSITE" id="PS51257">
    <property type="entry name" value="PROKAR_LIPOPROTEIN"/>
    <property type="match status" value="1"/>
</dbReference>